<protein>
    <submittedName>
        <fullName evidence="8">Acyl-CoA dehydratase activase-related protein</fullName>
    </submittedName>
</protein>
<name>A0ABY7JVJ4_9FIRM</name>
<dbReference type="EMBL" id="CP114052">
    <property type="protein sequence ID" value="WAW15727.1"/>
    <property type="molecule type" value="Genomic_DNA"/>
</dbReference>
<dbReference type="Proteomes" id="UP001164187">
    <property type="component" value="Chromosome"/>
</dbReference>
<dbReference type="InterPro" id="IPR008275">
    <property type="entry name" value="CoA_E_activase_dom"/>
</dbReference>
<dbReference type="Pfam" id="PF01869">
    <property type="entry name" value="BcrAD_BadFG"/>
    <property type="match status" value="2"/>
</dbReference>
<gene>
    <name evidence="8" type="ORF">O0R46_04555</name>
</gene>
<dbReference type="PANTHER" id="PTHR32329">
    <property type="entry name" value="BIFUNCTIONAL PROTEIN [INCLUDES 2-HYDROXYACYL-COA DEHYDRATASE (N-TER) AND ITS ACTIVATOR DOMAIN (C_TERM)-RELATED"/>
    <property type="match status" value="1"/>
</dbReference>
<evidence type="ECO:0000256" key="4">
    <source>
        <dbReference type="ARBA" id="ARBA00023014"/>
    </source>
</evidence>
<dbReference type="InterPro" id="IPR043129">
    <property type="entry name" value="ATPase_NBD"/>
</dbReference>
<dbReference type="InterPro" id="IPR051805">
    <property type="entry name" value="Dehydratase_Activator_Redct"/>
</dbReference>
<feature type="domain" description="DUF2229" evidence="7">
    <location>
        <begin position="676"/>
        <end position="896"/>
    </location>
</feature>
<evidence type="ECO:0000256" key="3">
    <source>
        <dbReference type="ARBA" id="ARBA00023004"/>
    </source>
</evidence>
<keyword evidence="9" id="KW-1185">Reference proteome</keyword>
<evidence type="ECO:0000313" key="9">
    <source>
        <dbReference type="Proteomes" id="UP001164187"/>
    </source>
</evidence>
<evidence type="ECO:0000256" key="1">
    <source>
        <dbReference type="ARBA" id="ARBA00001966"/>
    </source>
</evidence>
<dbReference type="Gene3D" id="3.30.420.40">
    <property type="match status" value="4"/>
</dbReference>
<evidence type="ECO:0000256" key="5">
    <source>
        <dbReference type="SAM" id="Coils"/>
    </source>
</evidence>
<accession>A0ABY7JVJ4</accession>
<evidence type="ECO:0000256" key="2">
    <source>
        <dbReference type="ARBA" id="ARBA00022723"/>
    </source>
</evidence>
<dbReference type="CDD" id="cd24034">
    <property type="entry name" value="ASKHA_NBD_O66634-like_rpt1"/>
    <property type="match status" value="1"/>
</dbReference>
<dbReference type="InterPro" id="IPR002731">
    <property type="entry name" value="ATPase_BadF"/>
</dbReference>
<dbReference type="InterPro" id="IPR018709">
    <property type="entry name" value="CoA_activase_DUF2229"/>
</dbReference>
<feature type="domain" description="ATPase BadF/BadG/BcrA/BcrD type" evidence="6">
    <location>
        <begin position="322"/>
        <end position="575"/>
    </location>
</feature>
<feature type="coiled-coil region" evidence="5">
    <location>
        <begin position="983"/>
        <end position="1010"/>
    </location>
</feature>
<dbReference type="PANTHER" id="PTHR32329:SF4">
    <property type="entry name" value="ACTIVATOR OF 2-HYDROXYACYL-COA DEHYDRATASE"/>
    <property type="match status" value="1"/>
</dbReference>
<dbReference type="RefSeq" id="WP_269312405.1">
    <property type="nucleotide sequence ID" value="NZ_CP114052.1"/>
</dbReference>
<dbReference type="Pfam" id="PF09989">
    <property type="entry name" value="DUF2229"/>
    <property type="match status" value="1"/>
</dbReference>
<dbReference type="SUPFAM" id="SSF53067">
    <property type="entry name" value="Actin-like ATPase domain"/>
    <property type="match status" value="2"/>
</dbReference>
<evidence type="ECO:0000259" key="6">
    <source>
        <dbReference type="Pfam" id="PF01869"/>
    </source>
</evidence>
<keyword evidence="5" id="KW-0175">Coiled coil</keyword>
<proteinExistence type="predicted"/>
<feature type="domain" description="ATPase BadF/BadG/BcrA/BcrD type" evidence="6">
    <location>
        <begin position="7"/>
        <end position="257"/>
    </location>
</feature>
<keyword evidence="2" id="KW-0479">Metal-binding</keyword>
<sequence>MKGVYKLGIDVGSTTVKLALLSDENELIYKEYKRHFSDVKKAVCNQLKDVYKKLGDIKLKTVITGSGGIGLSRKINVKFEQEVISSTKAINTYNPDTDVVIELGGEDAKVTFLSGGIDQRMNGICAGGTGAFIDQMASLLKTDAAGLNELAKDYKVIYPIASRCGVFAKTDIQPLINDGARKEDIAMSIFNAVVVQTVSVLSCGRKIEGKVGFLGGPLFFLSELRKQFKNVLNLKEEDVIFPENAQLYVALGAAMLAEDEQMMEISKLIVKINDIDSLEDANDEKISPLFQTNDDYKNFVNRHSKDSVKKRDISTYIGKCFLGLDAGSTTTKAVLISEDGDILFTHYGSNEGSPLDMSIKILKNIYAIMPEGCYIANSTVTGYGEDLIKKALRIDNGEIETIAHYKAAKYFDPKVDFILDIGGQDMKCLKIKNGVIDQIILNEACSSGCGSFIESFAKSLHMDIKDFAKVGIDSENPVDLGSRCTVFMNSRVKQAQKEGATVADISAGLAFSVVKNALFKVVKLRDISELGEHVVVQGGTFYNELVLRAFEILADKEVTRPDIAGLMGAFGCALISKEKYKGIKTNTISLEQLNDIKVESSVARCKGCSNKCLLTINKFSESEIFVSGNRCEVGEAIYTKKEIIKDNDKINLYKYKYERLFKYKSLEPKDAKRGVIGVPRVLNMYENYPFWHPFLTHLGFSVILSGKSSKKVFEKGISSIASDTVCYPAKLVHGHIESLIEMGINTIFYPSITHEFKEDKNADNHFNCPVVTSYPEVIKSNMDSLEENNIKYINFFISMNNKEKLKKRVYSAMKYFFEDLTQHEVNEAVDLATKEYNLFKEEIRKKGEESVKRVEKENLKAIILSGRPYHLDPEINHGIPELINSLGMAVLTEDSVCHLAQRVNPLRVVDQWVYHSRLYKAAEFCRNRQNFEMVQLNSFGCGLDAVTTEQVEEILNEKSKIHTVIKIDEGNNLGAAKIRLRSLKAAINERAQYSENLSRHEDKIIKYEKNTRLNDTHTLLIPQMAPVQFQFIEKSLRDSGLRAVVLNNKSSEIIDEGLRYVNNDACYPAIIVIGQIIYALKSGEYDLDKTTVLMSQTGGGCRATNYIAFLRKALKAAGFSNVPVVSVSAQGVEDNGFLDHINLKILNKLMMGLIYGDLLMKVLLRVRPYEKIPGSANKLYEKWTNECKESLNSGNIRTFNRNIYGIVKEFDSLEITDKVKPRVGLVGEILVKFSPIANNDLISTLEREGAEAVVPDLMNFFLCCAYNNLYKHEKLEGGLKAKISSKFIVKIVETYQKSYYDALRKSKRFEVPHKISDVAEYTKRFVSLGNQTGEGWLLPGEMLELIQTGCNNIVCMQPFGCLPNHIIGKGAIKGIKREYPKANIIPIDYDASATSVNQLNRIKLMLATAFSEMNNSNIGPTGQDRFKPIDLNAKSSGL</sequence>
<comment type="cofactor">
    <cofactor evidence="1">
        <name>[4Fe-4S] cluster</name>
        <dbReference type="ChEBI" id="CHEBI:49883"/>
    </cofactor>
</comment>
<organism evidence="8 9">
    <name type="scientific">Peptostreptococcus equinus</name>
    <dbReference type="NCBI Taxonomy" id="3003601"/>
    <lineage>
        <taxon>Bacteria</taxon>
        <taxon>Bacillati</taxon>
        <taxon>Bacillota</taxon>
        <taxon>Clostridia</taxon>
        <taxon>Peptostreptococcales</taxon>
        <taxon>Peptostreptococcaceae</taxon>
        <taxon>Peptostreptococcus</taxon>
    </lineage>
</organism>
<keyword evidence="4" id="KW-0411">Iron-sulfur</keyword>
<reference evidence="8" key="1">
    <citation type="submission" date="2022-12" db="EMBL/GenBank/DDBJ databases">
        <title>Peptostreptococcus.</title>
        <authorList>
            <person name="Lee S.H."/>
        </authorList>
    </citation>
    <scope>NUCLEOTIDE SEQUENCE</scope>
    <source>
        <strain evidence="8">CBA3647</strain>
    </source>
</reference>
<evidence type="ECO:0000259" key="7">
    <source>
        <dbReference type="Pfam" id="PF09989"/>
    </source>
</evidence>
<keyword evidence="3" id="KW-0408">Iron</keyword>
<evidence type="ECO:0000313" key="8">
    <source>
        <dbReference type="EMBL" id="WAW15727.1"/>
    </source>
</evidence>
<dbReference type="NCBIfam" id="TIGR00241">
    <property type="entry name" value="CoA_E_activ"/>
    <property type="match status" value="1"/>
</dbReference>
<dbReference type="CDD" id="cd24035">
    <property type="entry name" value="ASKHA_NBD_O66634-like_rpt2"/>
    <property type="match status" value="1"/>
</dbReference>